<organism evidence="2">
    <name type="scientific">marine sediment metagenome</name>
    <dbReference type="NCBI Taxonomy" id="412755"/>
    <lineage>
        <taxon>unclassified sequences</taxon>
        <taxon>metagenomes</taxon>
        <taxon>ecological metagenomes</taxon>
    </lineage>
</organism>
<name>A0A0F9DZ68_9ZZZZ</name>
<accession>A0A0F9DZ68</accession>
<evidence type="ECO:0000259" key="1">
    <source>
        <dbReference type="SMART" id="SM00943"/>
    </source>
</evidence>
<dbReference type="Pfam" id="PF09250">
    <property type="entry name" value="Prim-Pol"/>
    <property type="match status" value="1"/>
</dbReference>
<dbReference type="InterPro" id="IPR014819">
    <property type="entry name" value="PriCT_2"/>
</dbReference>
<dbReference type="GO" id="GO:0016817">
    <property type="term" value="F:hydrolase activity, acting on acid anhydrides"/>
    <property type="evidence" value="ECO:0007669"/>
    <property type="project" value="InterPro"/>
</dbReference>
<protein>
    <recommendedName>
        <fullName evidence="1">DNA primase/polymerase bifunctional N-terminal domain-containing protein</fullName>
    </recommendedName>
</protein>
<dbReference type="Pfam" id="PF08707">
    <property type="entry name" value="PriCT_2"/>
    <property type="match status" value="1"/>
</dbReference>
<comment type="caution">
    <text evidence="2">The sequence shown here is derived from an EMBL/GenBank/DDBJ whole genome shotgun (WGS) entry which is preliminary data.</text>
</comment>
<dbReference type="InterPro" id="IPR027417">
    <property type="entry name" value="P-loop_NTPase"/>
</dbReference>
<dbReference type="Pfam" id="PF13481">
    <property type="entry name" value="AAA_25"/>
    <property type="match status" value="1"/>
</dbReference>
<sequence>MSHFKPYLEHGWVLVPILPGHKGPRTHEWNKIENCITDPNWSLFSAGLAHAYSKTCAIDVDNYIQAREWFDERGIDLDELFNDPRSVQLSSGRENRGKLLYRLDTPLVSKQIDYDDKAMIDFRCATASGLTVQDVLPPSIHPDTGRPYEWKYADDLIADWRDLPPIPDALKQVWLNEIAATYAEGDIPEKGAPLDELRKLLTQFDPNMGRDEWIRVGMALHHETDGGMEGLLLWNEWSSKSTEKYVDIDDLKVCWRSFHDTPGAITVGMLRQGAAATIDDFPDMSVPVEPVDDPDDIDPWEAQDKKRAARFQILQAAEYIQRPPPEWIIKDVLPKADLAMLYGETGTGKSFVALDIGCAVSTGIDWNEKHVEKETVVWIAAEAAGSMSIRLKAYARAKDIAPENIDLWIIGDTPQLMNMEDAVLLTEAIKQKKPGLIIVDTLAAASIGANENSGEDMNIIIGACRMLHDQTGALVLLVHHTGKDLAKGARGWSGIKAAMHTEILVAFHLTSRKIEITKQRDGEEGETWPFRLMVVPLNMEGDLTSCYVEMLDKALLYSENTVLEKLGGTQKLVLECLFRLVQVAGSAVPIVELHDEILRRMPLNPEGRDRRPETINRALVNLQSRGALEIDGDIVRLIDPNDDQQPA</sequence>
<dbReference type="Gene3D" id="3.40.50.300">
    <property type="entry name" value="P-loop containing nucleotide triphosphate hydrolases"/>
    <property type="match status" value="1"/>
</dbReference>
<proteinExistence type="predicted"/>
<gene>
    <name evidence="2" type="ORF">LCGC14_2139020</name>
</gene>
<dbReference type="SMART" id="SM00943">
    <property type="entry name" value="Prim-Pol"/>
    <property type="match status" value="1"/>
</dbReference>
<dbReference type="InterPro" id="IPR015330">
    <property type="entry name" value="DNA_primase/pol_bifunc_N"/>
</dbReference>
<evidence type="ECO:0000313" key="2">
    <source>
        <dbReference type="EMBL" id="KKL67034.1"/>
    </source>
</evidence>
<dbReference type="AlphaFoldDB" id="A0A0F9DZ68"/>
<reference evidence="2" key="1">
    <citation type="journal article" date="2015" name="Nature">
        <title>Complex archaea that bridge the gap between prokaryotes and eukaryotes.</title>
        <authorList>
            <person name="Spang A."/>
            <person name="Saw J.H."/>
            <person name="Jorgensen S.L."/>
            <person name="Zaremba-Niedzwiedzka K."/>
            <person name="Martijn J."/>
            <person name="Lind A.E."/>
            <person name="van Eijk R."/>
            <person name="Schleper C."/>
            <person name="Guy L."/>
            <person name="Ettema T.J."/>
        </authorList>
    </citation>
    <scope>NUCLEOTIDE SEQUENCE</scope>
</reference>
<dbReference type="SUPFAM" id="SSF56747">
    <property type="entry name" value="Prim-pol domain"/>
    <property type="match status" value="1"/>
</dbReference>
<dbReference type="EMBL" id="LAZR01027011">
    <property type="protein sequence ID" value="KKL67034.1"/>
    <property type="molecule type" value="Genomic_DNA"/>
</dbReference>
<dbReference type="SUPFAM" id="SSF52540">
    <property type="entry name" value="P-loop containing nucleoside triphosphate hydrolases"/>
    <property type="match status" value="1"/>
</dbReference>
<feature type="domain" description="DNA primase/polymerase bifunctional N-terminal" evidence="1">
    <location>
        <begin position="4"/>
        <end position="170"/>
    </location>
</feature>